<dbReference type="CDD" id="cd02966">
    <property type="entry name" value="TlpA_like_family"/>
    <property type="match status" value="1"/>
</dbReference>
<protein>
    <submittedName>
        <fullName evidence="7">TlpA family protein disulfide reductase</fullName>
    </submittedName>
</protein>
<dbReference type="SUPFAM" id="SSF52833">
    <property type="entry name" value="Thioredoxin-like"/>
    <property type="match status" value="1"/>
</dbReference>
<dbReference type="InterPro" id="IPR050553">
    <property type="entry name" value="Thioredoxin_ResA/DsbE_sf"/>
</dbReference>
<keyword evidence="5" id="KW-0732">Signal</keyword>
<gene>
    <name evidence="7" type="ORF">ACFS5N_02155</name>
</gene>
<dbReference type="Proteomes" id="UP001597557">
    <property type="component" value="Unassembled WGS sequence"/>
</dbReference>
<keyword evidence="4" id="KW-0676">Redox-active center</keyword>
<evidence type="ECO:0000256" key="2">
    <source>
        <dbReference type="ARBA" id="ARBA00022748"/>
    </source>
</evidence>
<name>A0ABW5Y7I9_9SPHI</name>
<proteinExistence type="predicted"/>
<evidence type="ECO:0000256" key="3">
    <source>
        <dbReference type="ARBA" id="ARBA00023157"/>
    </source>
</evidence>
<keyword evidence="2" id="KW-0201">Cytochrome c-type biogenesis</keyword>
<reference evidence="8" key="1">
    <citation type="journal article" date="2019" name="Int. J. Syst. Evol. Microbiol.">
        <title>The Global Catalogue of Microorganisms (GCM) 10K type strain sequencing project: providing services to taxonomists for standard genome sequencing and annotation.</title>
        <authorList>
            <consortium name="The Broad Institute Genomics Platform"/>
            <consortium name="The Broad Institute Genome Sequencing Center for Infectious Disease"/>
            <person name="Wu L."/>
            <person name="Ma J."/>
        </authorList>
    </citation>
    <scope>NUCLEOTIDE SEQUENCE [LARGE SCALE GENOMIC DNA]</scope>
    <source>
        <strain evidence="8">KCTC 22437</strain>
    </source>
</reference>
<dbReference type="Gene3D" id="3.40.30.10">
    <property type="entry name" value="Glutaredoxin"/>
    <property type="match status" value="1"/>
</dbReference>
<feature type="domain" description="Thioredoxin" evidence="6">
    <location>
        <begin position="625"/>
        <end position="772"/>
    </location>
</feature>
<accession>A0ABW5Y7I9</accession>
<dbReference type="InterPro" id="IPR012336">
    <property type="entry name" value="Thioredoxin-like_fold"/>
</dbReference>
<organism evidence="7 8">
    <name type="scientific">Mucilaginibacter ximonensis</name>
    <dbReference type="NCBI Taxonomy" id="538021"/>
    <lineage>
        <taxon>Bacteria</taxon>
        <taxon>Pseudomonadati</taxon>
        <taxon>Bacteroidota</taxon>
        <taxon>Sphingobacteriia</taxon>
        <taxon>Sphingobacteriales</taxon>
        <taxon>Sphingobacteriaceae</taxon>
        <taxon>Mucilaginibacter</taxon>
    </lineage>
</organism>
<dbReference type="PROSITE" id="PS51352">
    <property type="entry name" value="THIOREDOXIN_2"/>
    <property type="match status" value="1"/>
</dbReference>
<dbReference type="PANTHER" id="PTHR42852">
    <property type="entry name" value="THIOL:DISULFIDE INTERCHANGE PROTEIN DSBE"/>
    <property type="match status" value="1"/>
</dbReference>
<dbReference type="Pfam" id="PF13905">
    <property type="entry name" value="Thioredoxin_8"/>
    <property type="match status" value="1"/>
</dbReference>
<comment type="subcellular location">
    <subcellularLocation>
        <location evidence="1">Cell envelope</location>
    </subcellularLocation>
</comment>
<evidence type="ECO:0000313" key="8">
    <source>
        <dbReference type="Proteomes" id="UP001597557"/>
    </source>
</evidence>
<dbReference type="InterPro" id="IPR036249">
    <property type="entry name" value="Thioredoxin-like_sf"/>
</dbReference>
<feature type="chain" id="PRO_5045577101" evidence="5">
    <location>
        <begin position="20"/>
        <end position="772"/>
    </location>
</feature>
<dbReference type="InterPro" id="IPR013766">
    <property type="entry name" value="Thioredoxin_domain"/>
</dbReference>
<evidence type="ECO:0000259" key="6">
    <source>
        <dbReference type="PROSITE" id="PS51352"/>
    </source>
</evidence>
<evidence type="ECO:0000256" key="4">
    <source>
        <dbReference type="ARBA" id="ARBA00023284"/>
    </source>
</evidence>
<keyword evidence="3" id="KW-1015">Disulfide bond</keyword>
<comment type="caution">
    <text evidence="7">The sequence shown here is derived from an EMBL/GenBank/DDBJ whole genome shotgun (WGS) entry which is preliminary data.</text>
</comment>
<dbReference type="EMBL" id="JBHUPD010000001">
    <property type="protein sequence ID" value="MFD2871252.1"/>
    <property type="molecule type" value="Genomic_DNA"/>
</dbReference>
<evidence type="ECO:0000313" key="7">
    <source>
        <dbReference type="EMBL" id="MFD2871252.1"/>
    </source>
</evidence>
<dbReference type="PANTHER" id="PTHR42852:SF6">
    <property type="entry name" value="THIOL:DISULFIDE INTERCHANGE PROTEIN DSBE"/>
    <property type="match status" value="1"/>
</dbReference>
<feature type="signal peptide" evidence="5">
    <location>
        <begin position="1"/>
        <end position="19"/>
    </location>
</feature>
<dbReference type="RefSeq" id="WP_377181752.1">
    <property type="nucleotide sequence ID" value="NZ_JBHUPD010000001.1"/>
</dbReference>
<evidence type="ECO:0000256" key="1">
    <source>
        <dbReference type="ARBA" id="ARBA00004196"/>
    </source>
</evidence>
<sequence length="772" mass="87208">MKKSLALILLLVCFVAASAQKIINSPNCGASNAGGLTIDRIILTDTATQLFFSAYYPDSFRISSDSYIVADGEKLLAKRIIGIAYNQFYKEKQLFSITFPAIKTGTKIIDYQEGDCENCFKILDISLLPPVPKAMPDGVYANWFKTTGGKEWVASFTEKRAVYNGQVWQYQSVKPTGKTIHVALAKGKSKLALTLTPTGNNEMKITELGKRPILLTSLRGDHQYPALNEPGFTEPLIKTDSATLNGFINGYSPKLGYKTGKITINNIISGKQKSYVIQLAPDGSFSTKVPMLYPGIGFLEFPGSWQTIFMEPGKNLFEYMDFRKGRESGLYYGEDACLNEEFRPNKFYESLSYDQMNELAFKNTPERYSAIVDSLVAKGLGELNKYSTEHNLSTKAQQVFKMEILYHGANDRLEYNMRRDNAYRKANKVPDTVRGYATPPVELAPSYYTFLDKLPLNDQLSMVAENFDTFINRIKYSSLVEFTINESVVRLYLDAFKQSPPVNDDERELQRMFTEALEKRDAEIAYQIFRKKSKMVNEAAKARKTFFEGAQQQPRSVYRTAALKKVISTNFLLCQNLMDSQDDLGMLEQDSKPLDAEALAKIKNRLNDESIYKVIVKENEGMQNLIARNKLSKFKANELPNSPANQIFTDIIKKYKGKVVYVDFWATWCAPCRANIEEVAPLKEALKDQNIAFVYITDGSSPMETYKSMAPGIKGEHYRVNSDQWNYLLSKFNISGIPHHVLVNKKGEVVSPNFQTGGNDDLKNKLLATLKE</sequence>
<evidence type="ECO:0000256" key="5">
    <source>
        <dbReference type="SAM" id="SignalP"/>
    </source>
</evidence>
<keyword evidence="8" id="KW-1185">Reference proteome</keyword>